<feature type="transmembrane region" description="Helical" evidence="11">
    <location>
        <begin position="69"/>
        <end position="90"/>
    </location>
</feature>
<dbReference type="Gene3D" id="1.20.1560.10">
    <property type="entry name" value="ABC transporter type 1, transmembrane domain"/>
    <property type="match status" value="1"/>
</dbReference>
<feature type="transmembrane region" description="Helical" evidence="11">
    <location>
        <begin position="215"/>
        <end position="236"/>
    </location>
</feature>
<dbReference type="InterPro" id="IPR011527">
    <property type="entry name" value="ABC1_TM_dom"/>
</dbReference>
<evidence type="ECO:0000256" key="6">
    <source>
        <dbReference type="ARBA" id="ARBA00022741"/>
    </source>
</evidence>
<evidence type="ECO:0000313" key="19">
    <source>
        <dbReference type="Proteomes" id="UP000285883"/>
    </source>
</evidence>
<dbReference type="CDD" id="cd18577">
    <property type="entry name" value="ABC_6TM_Pgp_ABCB1_D1_like"/>
    <property type="match status" value="1"/>
</dbReference>
<feature type="transmembrane region" description="Helical" evidence="11">
    <location>
        <begin position="873"/>
        <end position="890"/>
    </location>
</feature>
<keyword evidence="8 11" id="KW-1133">Transmembrane helix</keyword>
<organism evidence="17 18">
    <name type="scientific">Phytophthora kernoviae</name>
    <dbReference type="NCBI Taxonomy" id="325452"/>
    <lineage>
        <taxon>Eukaryota</taxon>
        <taxon>Sar</taxon>
        <taxon>Stramenopiles</taxon>
        <taxon>Oomycota</taxon>
        <taxon>Peronosporomycetes</taxon>
        <taxon>Peronosporales</taxon>
        <taxon>Peronosporaceae</taxon>
        <taxon>Phytophthora</taxon>
    </lineage>
</organism>
<evidence type="ECO:0000313" key="15">
    <source>
        <dbReference type="EMBL" id="KAG2530467.1"/>
    </source>
</evidence>
<dbReference type="EMBL" id="JPWV03000028">
    <property type="protein sequence ID" value="KAG2529550.1"/>
    <property type="molecule type" value="Genomic_DNA"/>
</dbReference>
<evidence type="ECO:0000313" key="18">
    <source>
        <dbReference type="Proteomes" id="UP000285624"/>
    </source>
</evidence>
<dbReference type="CDD" id="cd03249">
    <property type="entry name" value="ABC_MTABC3_MDL1_MDL2"/>
    <property type="match status" value="2"/>
</dbReference>
<feature type="transmembrane region" description="Helical" evidence="11">
    <location>
        <begin position="952"/>
        <end position="975"/>
    </location>
</feature>
<feature type="transmembrane region" description="Helical" evidence="11">
    <location>
        <begin position="723"/>
        <end position="748"/>
    </location>
</feature>
<dbReference type="InterPro" id="IPR001611">
    <property type="entry name" value="Leu-rich_rpt"/>
</dbReference>
<dbReference type="Proteomes" id="UP000792063">
    <property type="component" value="Unassembled WGS sequence"/>
</dbReference>
<dbReference type="Proteomes" id="UP000785171">
    <property type="component" value="Unassembled WGS sequence"/>
</dbReference>
<dbReference type="GO" id="GO:0090374">
    <property type="term" value="P:oligopeptide export from mitochondrion"/>
    <property type="evidence" value="ECO:0007669"/>
    <property type="project" value="TreeGrafter"/>
</dbReference>
<dbReference type="Pfam" id="PF13516">
    <property type="entry name" value="LRR_6"/>
    <property type="match status" value="4"/>
</dbReference>
<comment type="caution">
    <text evidence="17">The sequence shown here is derived from an EMBL/GenBank/DDBJ whole genome shotgun (WGS) entry which is preliminary data.</text>
</comment>
<reference evidence="14" key="1">
    <citation type="journal article" date="2015" name="Genom Data">
        <title>Genome sequences of six Phytophthora species associated with forests in New Zealand.</title>
        <authorList>
            <person name="Studholme D.J."/>
            <person name="McDougal R.L."/>
            <person name="Sambles C."/>
            <person name="Hansen E."/>
            <person name="Hardy G."/>
            <person name="Grant M."/>
            <person name="Ganley R.J."/>
            <person name="Williams N.M."/>
        </authorList>
    </citation>
    <scope>NUCLEOTIDE SEQUENCE</scope>
    <source>
        <strain evidence="14">NZFS 2646</strain>
        <strain evidence="15">NZFS 3630</strain>
    </source>
</reference>
<dbReference type="InterPro" id="IPR027417">
    <property type="entry name" value="P-loop_NTPase"/>
</dbReference>
<dbReference type="SMART" id="SM00382">
    <property type="entry name" value="AAA"/>
    <property type="match status" value="2"/>
</dbReference>
<evidence type="ECO:0000256" key="4">
    <source>
        <dbReference type="ARBA" id="ARBA00022692"/>
    </source>
</evidence>
<comment type="subcellular location">
    <subcellularLocation>
        <location evidence="1">Membrane</location>
        <topology evidence="1">Multi-pass membrane protein</topology>
    </subcellularLocation>
</comment>
<feature type="transmembrane region" description="Helical" evidence="11">
    <location>
        <begin position="110"/>
        <end position="138"/>
    </location>
</feature>
<dbReference type="Pfam" id="PF00664">
    <property type="entry name" value="ABC_membrane"/>
    <property type="match status" value="2"/>
</dbReference>
<feature type="region of interest" description="Disordered" evidence="10">
    <location>
        <begin position="1"/>
        <end position="25"/>
    </location>
</feature>
<feature type="domain" description="ABC transmembrane type-1" evidence="13">
    <location>
        <begin position="725"/>
        <end position="1016"/>
    </location>
</feature>
<dbReference type="InterPro" id="IPR017871">
    <property type="entry name" value="ABC_transporter-like_CS"/>
</dbReference>
<feature type="region of interest" description="Disordered" evidence="10">
    <location>
        <begin position="664"/>
        <end position="683"/>
    </location>
</feature>
<dbReference type="EMBL" id="JPWU03000030">
    <property type="protein sequence ID" value="KAG2530467.1"/>
    <property type="molecule type" value="Genomic_DNA"/>
</dbReference>
<feature type="transmembrane region" description="Helical" evidence="11">
    <location>
        <begin position="768"/>
        <end position="794"/>
    </location>
</feature>
<feature type="domain" description="ABC transmembrane type-1" evidence="13">
    <location>
        <begin position="71"/>
        <end position="368"/>
    </location>
</feature>
<evidence type="ECO:0000256" key="11">
    <source>
        <dbReference type="SAM" id="Phobius"/>
    </source>
</evidence>
<proteinExistence type="inferred from homology"/>
<dbReference type="PROSITE" id="PS00211">
    <property type="entry name" value="ABC_TRANSPORTER_1"/>
    <property type="match status" value="2"/>
</dbReference>
<sequence>MGSETAFVPAETPNTFNEAPPGETNRLDLAFDKVENPEQTASKDKETPKGQLVSMSELFSYADNVDKTLMVLGTIGALAAGISQPIQIVLFGDVLNTFNPSDPGSNIEDAIGGVALNFVYVGIAVFIAGSFQVACWTITASRQAKRIRSEYVSAIMTKEIGWFDVNEPMQLGSRVAEATVTIQEGMGRKVGDGLNFFSMAVSGLTIGLIKGWQLALILLAFTPFIAVTAFLAMKVLSTATQAGLESYGKAGAVAQEALSNVRTVHMFNSIEHFVKKYENALSMSTTAGIKKGFAVGWGTGLMFGTVFCTYAGGMFFGALMVANDNLDGNHCTGYGCYDGGRVLTVFFAVIMGAMALGQAAPSAEAITSARAAAYPVFQTIKRPSLIDPLNEEGKTLEKVTGKIQIDGVSFAYPSRPEVKVCSNYSLTIEAGETVALVGPSGSGKSTIVSLLERFYDPLSGTVSLDGADVRTLNVKWLRSQVGLVGQEPSLFATSIMENIRYGCPSATDEQVIEAARMANAYNFIKEFPQGFKTEVGERGAQLSGGQKQRIAIARAIIKNPPILLLDEATSALDTESERIVQASLDQLLANSHRTTVIIAHRLSTIRNANRIAVHSGGSIVEIGSHDELMQLPNGHYRLLVDAQNRTTSVEEEGSSTEVTQIEHIDSQHEHARSARSSRLSFSRHSISEKEAAADGDGAELGDVDLPSISMARIWKMSLPEWKFLIMGAFGAIVNAAVFPVWGVLLVKITVLFFRLDYTKHEMLWHARWWSLGFVGLGILFALSMTMQHYGFAVVSQRLVSRIRLATFSAMLHQEIGWFDLDENSSGALVSRLATDSAVLQAMTSETLNRGLVNITTLTIAFAIAFFYSWQMTLILLAAFPILVLSSFIQAQQMSGTSGNKKNNDADTAAGSLLSEAIGSIRTVASFSMEKALNSMYVGYLSVSKEADVKMGVVGGAAFGISQGAMFLVLAFLFYISGRWISRGIITFEEMFMVLMVIMLSTFAIGMAAQGATDGAKAKRSAQRVFKVIDRKPLIDATSSSGHSLPHVDGDIEFRNLQFAYPARPDAKIYKNYSLKIARGQTVALVGASGSGKSTAISLLERFYDPASGAVTLDGADLKDLNLQWLRQNVSLVSQEPVLFAGTIAENIDLGKPGSTREEIMEAAKKANAYDFITNFPNGFDTDVGDRGAQVSGGQKQRIAIARAILSDPAVLLLDEATSALDNESERVVQASLDRLLALKQRTTIIVAHRLSTIRNANLIAVTHGGAIVEQGTHDQLMQIPNGIYKGLVARQRAGVDDLLQKLQQPKTAKNLYVMSTRSITDADICRLASTISTNTLLEELYLSGHRLGPDGLQAFAECLATNTTLKHLGLGNDSLGDAAIQTLCAGLKRNVQSALQVWDLEYKSLGVDGSSAIADLLAVNTSLKTLALSRNQVGDQGVEKLAAGLIANEKAGLHELQLTDAGITGAGLDKLAPLLVNVNCSLETLQLSFNALGSATSAFFDALATNSSLKKLQLKECKLTDAHAAALAAALKQNKALVEIDVTDNELTQAACTSLAEGLHENKTLKIMRLSNNKCQDEGALLLADVLKTHNSSLTYLELNNNSLTVAGMTPLLCAQSLKELHLFNNGLGEGLRELLPALLANSVIETFGVGANQLHGELCVMLFDALHSHPSLKTLEMGGNSLGEEGHKALDKLKEANRLLDVAVDKSAQDEDGNFNFQNQQ</sequence>
<dbReference type="PANTHER" id="PTHR43394">
    <property type="entry name" value="ATP-DEPENDENT PERMEASE MDL1, MITOCHONDRIAL"/>
    <property type="match status" value="1"/>
</dbReference>
<dbReference type="Proteomes" id="UP000285883">
    <property type="component" value="Unassembled WGS sequence"/>
</dbReference>
<evidence type="ECO:0008006" key="20">
    <source>
        <dbReference type="Google" id="ProtNLM"/>
    </source>
</evidence>
<dbReference type="SUPFAM" id="SSF52540">
    <property type="entry name" value="P-loop containing nucleoside triphosphate hydrolases"/>
    <property type="match status" value="2"/>
</dbReference>
<comment type="similarity">
    <text evidence="2">Belongs to the ABC transporter superfamily. ABCB family. Multidrug resistance exporter (TC 3.A.1.201) subfamily.</text>
</comment>
<dbReference type="GO" id="GO:0005743">
    <property type="term" value="C:mitochondrial inner membrane"/>
    <property type="evidence" value="ECO:0007669"/>
    <property type="project" value="TreeGrafter"/>
</dbReference>
<dbReference type="FunFam" id="1.20.1560.10:FF:000295">
    <property type="entry name" value="MDR-like ABC transporter"/>
    <property type="match status" value="1"/>
</dbReference>
<dbReference type="Gene3D" id="3.40.50.300">
    <property type="entry name" value="P-loop containing nucleotide triphosphate hydrolases"/>
    <property type="match status" value="2"/>
</dbReference>
<keyword evidence="5" id="KW-0677">Repeat</keyword>
<keyword evidence="9 11" id="KW-0472">Membrane</keyword>
<keyword evidence="6" id="KW-0547">Nucleotide-binding</keyword>
<dbReference type="InterPro" id="IPR032675">
    <property type="entry name" value="LRR_dom_sf"/>
</dbReference>
<evidence type="ECO:0000256" key="3">
    <source>
        <dbReference type="ARBA" id="ARBA00022448"/>
    </source>
</evidence>
<feature type="domain" description="ABC transporter" evidence="12">
    <location>
        <begin position="1051"/>
        <end position="1289"/>
    </location>
</feature>
<accession>A0A421GX05</accession>
<dbReference type="PROSITE" id="PS50893">
    <property type="entry name" value="ABC_TRANSPORTER_2"/>
    <property type="match status" value="2"/>
</dbReference>
<dbReference type="Proteomes" id="UP000285624">
    <property type="component" value="Unassembled WGS sequence"/>
</dbReference>
<feature type="domain" description="ABC transporter" evidence="12">
    <location>
        <begin position="403"/>
        <end position="641"/>
    </location>
</feature>
<feature type="transmembrane region" description="Helical" evidence="11">
    <location>
        <begin position="850"/>
        <end position="867"/>
    </location>
</feature>
<feature type="transmembrane region" description="Helical" evidence="11">
    <location>
        <begin position="990"/>
        <end position="1008"/>
    </location>
</feature>
<evidence type="ECO:0000256" key="7">
    <source>
        <dbReference type="ARBA" id="ARBA00022840"/>
    </source>
</evidence>
<evidence type="ECO:0000256" key="1">
    <source>
        <dbReference type="ARBA" id="ARBA00004141"/>
    </source>
</evidence>
<gene>
    <name evidence="16" type="ORF">BBI17_002270</name>
    <name evidence="17" type="ORF">BBO99_00002358</name>
    <name evidence="14" type="ORF">JM16_002031</name>
    <name evidence="15" type="ORF">JM18_002136</name>
</gene>
<dbReference type="STRING" id="325452.A0A421GX05"/>
<evidence type="ECO:0000259" key="12">
    <source>
        <dbReference type="PROSITE" id="PS50893"/>
    </source>
</evidence>
<dbReference type="GO" id="GO:0015421">
    <property type="term" value="F:ABC-type oligopeptide transporter activity"/>
    <property type="evidence" value="ECO:0007669"/>
    <property type="project" value="TreeGrafter"/>
</dbReference>
<dbReference type="FunFam" id="3.40.50.300:FF:000251">
    <property type="entry name" value="ABC transporter B family member 19"/>
    <property type="match status" value="2"/>
</dbReference>
<feature type="transmembrane region" description="Helical" evidence="11">
    <location>
        <begin position="300"/>
        <end position="322"/>
    </location>
</feature>
<name>A0A421GX05_9STRA</name>
<evidence type="ECO:0000256" key="9">
    <source>
        <dbReference type="ARBA" id="ARBA00023136"/>
    </source>
</evidence>
<dbReference type="Pfam" id="PF00005">
    <property type="entry name" value="ABC_tran"/>
    <property type="match status" value="2"/>
</dbReference>
<evidence type="ECO:0000313" key="16">
    <source>
        <dbReference type="EMBL" id="RLN31310.1"/>
    </source>
</evidence>
<feature type="compositionally biased region" description="Low complexity" evidence="10">
    <location>
        <begin position="674"/>
        <end position="683"/>
    </location>
</feature>
<feature type="transmembrane region" description="Helical" evidence="11">
    <location>
        <begin position="342"/>
        <end position="360"/>
    </location>
</feature>
<evidence type="ECO:0000259" key="13">
    <source>
        <dbReference type="PROSITE" id="PS50929"/>
    </source>
</evidence>
<dbReference type="SUPFAM" id="SSF90123">
    <property type="entry name" value="ABC transporter transmembrane region"/>
    <property type="match status" value="2"/>
</dbReference>
<dbReference type="Gene3D" id="3.80.10.10">
    <property type="entry name" value="Ribonuclease Inhibitor"/>
    <property type="match status" value="4"/>
</dbReference>
<dbReference type="InterPro" id="IPR003593">
    <property type="entry name" value="AAA+_ATPase"/>
</dbReference>
<dbReference type="InterPro" id="IPR003439">
    <property type="entry name" value="ABC_transporter-like_ATP-bd"/>
</dbReference>
<dbReference type="InterPro" id="IPR036640">
    <property type="entry name" value="ABC1_TM_sf"/>
</dbReference>
<keyword evidence="4 11" id="KW-0812">Transmembrane</keyword>
<dbReference type="SUPFAM" id="SSF52047">
    <property type="entry name" value="RNI-like"/>
    <property type="match status" value="2"/>
</dbReference>
<protein>
    <recommendedName>
        <fullName evidence="20">Bile salt export pump</fullName>
    </recommendedName>
</protein>
<dbReference type="PROSITE" id="PS50929">
    <property type="entry name" value="ABC_TM1F"/>
    <property type="match status" value="2"/>
</dbReference>
<dbReference type="CDD" id="cd18578">
    <property type="entry name" value="ABC_6TM_Pgp_ABCB1_D2_like"/>
    <property type="match status" value="1"/>
</dbReference>
<reference evidence="18 19" key="2">
    <citation type="submission" date="2018-07" db="EMBL/GenBank/DDBJ databases">
        <title>Genome sequencing of oomycete isolates from Chile give support for New Zealand origin for Phytophthora kernoviae and make available the first Nothophytophthora sp. genome.</title>
        <authorList>
            <person name="Studholme D.J."/>
            <person name="Sanfuentes E."/>
            <person name="Panda P."/>
            <person name="Hill R."/>
            <person name="Sambles C."/>
            <person name="Grant M."/>
            <person name="Williams N.M."/>
            <person name="Mcdougal R.L."/>
        </authorList>
    </citation>
    <scope>NUCLEOTIDE SEQUENCE [LARGE SCALE GENOMIC DNA]</scope>
    <source>
        <strain evidence="16">Chile2</strain>
        <strain evidence="17">Chile4</strain>
    </source>
</reference>
<evidence type="ECO:0000256" key="5">
    <source>
        <dbReference type="ARBA" id="ARBA00022737"/>
    </source>
</evidence>
<keyword evidence="7" id="KW-0067">ATP-binding</keyword>
<evidence type="ECO:0000313" key="17">
    <source>
        <dbReference type="EMBL" id="RLN83181.1"/>
    </source>
</evidence>
<dbReference type="GO" id="GO:0005524">
    <property type="term" value="F:ATP binding"/>
    <property type="evidence" value="ECO:0007669"/>
    <property type="project" value="UniProtKB-KW"/>
</dbReference>
<dbReference type="InterPro" id="IPR039421">
    <property type="entry name" value="Type_1_exporter"/>
</dbReference>
<evidence type="ECO:0000256" key="10">
    <source>
        <dbReference type="SAM" id="MobiDB-lite"/>
    </source>
</evidence>
<dbReference type="GO" id="GO:0016887">
    <property type="term" value="F:ATP hydrolysis activity"/>
    <property type="evidence" value="ECO:0007669"/>
    <property type="project" value="InterPro"/>
</dbReference>
<reference evidence="14" key="3">
    <citation type="submission" date="2020-06" db="EMBL/GenBank/DDBJ databases">
        <authorList>
            <person name="Studholme D.J."/>
        </authorList>
    </citation>
    <scope>NUCLEOTIDE SEQUENCE</scope>
    <source>
        <strain evidence="14">NZFS 2646</strain>
        <strain evidence="15">NZFS 3630</strain>
    </source>
</reference>
<evidence type="ECO:0000256" key="2">
    <source>
        <dbReference type="ARBA" id="ARBA00007577"/>
    </source>
</evidence>
<dbReference type="EMBL" id="MAYM02001007">
    <property type="protein sequence ID" value="RLN31310.1"/>
    <property type="molecule type" value="Genomic_DNA"/>
</dbReference>
<evidence type="ECO:0000256" key="8">
    <source>
        <dbReference type="ARBA" id="ARBA00022989"/>
    </source>
</evidence>
<dbReference type="PANTHER" id="PTHR43394:SF1">
    <property type="entry name" value="ATP-BINDING CASSETTE SUB-FAMILY B MEMBER 10, MITOCHONDRIAL"/>
    <property type="match status" value="1"/>
</dbReference>
<dbReference type="SMART" id="SM00368">
    <property type="entry name" value="LRR_RI"/>
    <property type="match status" value="12"/>
</dbReference>
<evidence type="ECO:0000313" key="14">
    <source>
        <dbReference type="EMBL" id="KAG2529550.1"/>
    </source>
</evidence>
<dbReference type="FunFam" id="1.20.1560.10:FF:000018">
    <property type="entry name" value="ATP-binding cassette subfamily B member 11"/>
    <property type="match status" value="1"/>
</dbReference>
<dbReference type="EMBL" id="MBDN02000039">
    <property type="protein sequence ID" value="RLN83181.1"/>
    <property type="molecule type" value="Genomic_DNA"/>
</dbReference>
<keyword evidence="3" id="KW-0813">Transport</keyword>
<keyword evidence="18" id="KW-1185">Reference proteome</keyword>